<accession>A0A1R1AWJ5</accession>
<name>A0A1R1AWJ5_PAELA</name>
<feature type="transmembrane region" description="Helical" evidence="1">
    <location>
        <begin position="72"/>
        <end position="96"/>
    </location>
</feature>
<sequence length="133" mass="15483">MGLIFLYINHIFPVFEPEIWSMITDKGSPAYNRSLVQLILFETVVNVVFVIALVFALFLLYRKKRAFPKLMIGYILFSLLTSIVDYVAVSQIEILAQGDDGTFMREVTRSILYACIWIPYFIRSKRVRNTFVN</sequence>
<gene>
    <name evidence="2" type="ORF">BK123_22435</name>
</gene>
<dbReference type="Proteomes" id="UP000187074">
    <property type="component" value="Unassembled WGS sequence"/>
</dbReference>
<comment type="caution">
    <text evidence="2">The sequence shown here is derived from an EMBL/GenBank/DDBJ whole genome shotgun (WGS) entry which is preliminary data.</text>
</comment>
<reference evidence="2 3" key="1">
    <citation type="submission" date="2016-11" db="EMBL/GenBank/DDBJ databases">
        <title>Paenibacillus species isolates.</title>
        <authorList>
            <person name="Beno S.M."/>
        </authorList>
    </citation>
    <scope>NUCLEOTIDE SEQUENCE [LARGE SCALE GENOMIC DNA]</scope>
    <source>
        <strain evidence="2 3">FSL F4-0100</strain>
    </source>
</reference>
<keyword evidence="1" id="KW-0812">Transmembrane</keyword>
<dbReference type="InterPro" id="IPR019690">
    <property type="entry name" value="DUF2569"/>
</dbReference>
<organism evidence="2 3">
    <name type="scientific">Paenibacillus lautus</name>
    <name type="common">Bacillus lautus</name>
    <dbReference type="NCBI Taxonomy" id="1401"/>
    <lineage>
        <taxon>Bacteria</taxon>
        <taxon>Bacillati</taxon>
        <taxon>Bacillota</taxon>
        <taxon>Bacilli</taxon>
        <taxon>Bacillales</taxon>
        <taxon>Paenibacillaceae</taxon>
        <taxon>Paenibacillus</taxon>
    </lineage>
</organism>
<evidence type="ECO:0000313" key="2">
    <source>
        <dbReference type="EMBL" id="OME90063.1"/>
    </source>
</evidence>
<dbReference type="AlphaFoldDB" id="A0A1R1AWJ5"/>
<evidence type="ECO:0000313" key="3">
    <source>
        <dbReference type="Proteomes" id="UP000187074"/>
    </source>
</evidence>
<protein>
    <recommendedName>
        <fullName evidence="4">DUF2569 domain-containing protein</fullName>
    </recommendedName>
</protein>
<dbReference type="RefSeq" id="WP_076324598.1">
    <property type="nucleotide sequence ID" value="NZ_MRTF01000008.1"/>
</dbReference>
<feature type="transmembrane region" description="Helical" evidence="1">
    <location>
        <begin position="35"/>
        <end position="60"/>
    </location>
</feature>
<dbReference type="Pfam" id="PF10754">
    <property type="entry name" value="DUF2569"/>
    <property type="match status" value="1"/>
</dbReference>
<dbReference type="EMBL" id="MRTF01000008">
    <property type="protein sequence ID" value="OME90063.1"/>
    <property type="molecule type" value="Genomic_DNA"/>
</dbReference>
<keyword evidence="1" id="KW-1133">Transmembrane helix</keyword>
<keyword evidence="1" id="KW-0472">Membrane</keyword>
<proteinExistence type="predicted"/>
<evidence type="ECO:0008006" key="4">
    <source>
        <dbReference type="Google" id="ProtNLM"/>
    </source>
</evidence>
<dbReference type="OrthoDB" id="9155572at2"/>
<dbReference type="STRING" id="1401.BK123_22435"/>
<evidence type="ECO:0000256" key="1">
    <source>
        <dbReference type="SAM" id="Phobius"/>
    </source>
</evidence>
<feature type="transmembrane region" description="Helical" evidence="1">
    <location>
        <begin position="102"/>
        <end position="122"/>
    </location>
</feature>